<feature type="chain" id="PRO_5046644115" evidence="2">
    <location>
        <begin position="17"/>
        <end position="363"/>
    </location>
</feature>
<name>A0ABY7H8U3_9BACT</name>
<evidence type="ECO:0000313" key="3">
    <source>
        <dbReference type="EMBL" id="WAS95449.1"/>
    </source>
</evidence>
<evidence type="ECO:0000256" key="1">
    <source>
        <dbReference type="SAM" id="MobiDB-lite"/>
    </source>
</evidence>
<feature type="signal peptide" evidence="2">
    <location>
        <begin position="1"/>
        <end position="16"/>
    </location>
</feature>
<dbReference type="RefSeq" id="WP_269037785.1">
    <property type="nucleotide sequence ID" value="NZ_CP114040.1"/>
</dbReference>
<accession>A0ABY7H8U3</accession>
<keyword evidence="4" id="KW-1185">Reference proteome</keyword>
<protein>
    <submittedName>
        <fullName evidence="3">Uncharacterized protein</fullName>
    </submittedName>
</protein>
<organism evidence="3 4">
    <name type="scientific">Nannocystis punicea</name>
    <dbReference type="NCBI Taxonomy" id="2995304"/>
    <lineage>
        <taxon>Bacteria</taxon>
        <taxon>Pseudomonadati</taxon>
        <taxon>Myxococcota</taxon>
        <taxon>Polyangia</taxon>
        <taxon>Nannocystales</taxon>
        <taxon>Nannocystaceae</taxon>
        <taxon>Nannocystis</taxon>
    </lineage>
</organism>
<dbReference type="PROSITE" id="PS51257">
    <property type="entry name" value="PROKAR_LIPOPROTEIN"/>
    <property type="match status" value="1"/>
</dbReference>
<dbReference type="Proteomes" id="UP001164459">
    <property type="component" value="Chromosome"/>
</dbReference>
<evidence type="ECO:0000313" key="4">
    <source>
        <dbReference type="Proteomes" id="UP001164459"/>
    </source>
</evidence>
<gene>
    <name evidence="3" type="ORF">O0S08_04750</name>
</gene>
<keyword evidence="2" id="KW-0732">Signal</keyword>
<reference evidence="3" key="1">
    <citation type="submission" date="2022-11" db="EMBL/GenBank/DDBJ databases">
        <title>Minimal conservation of predation-associated metabolite biosynthetic gene clusters underscores biosynthetic potential of Myxococcota including descriptions for ten novel species: Archangium lansinium sp. nov., Myxococcus landrumus sp. nov., Nannocystis bai.</title>
        <authorList>
            <person name="Ahearne A."/>
            <person name="Stevens C."/>
            <person name="Dowd S."/>
        </authorList>
    </citation>
    <scope>NUCLEOTIDE SEQUENCE</scope>
    <source>
        <strain evidence="3">Fl3</strain>
    </source>
</reference>
<evidence type="ECO:0000256" key="2">
    <source>
        <dbReference type="SAM" id="SignalP"/>
    </source>
</evidence>
<feature type="compositionally biased region" description="Low complexity" evidence="1">
    <location>
        <begin position="26"/>
        <end position="101"/>
    </location>
</feature>
<feature type="region of interest" description="Disordered" evidence="1">
    <location>
        <begin position="21"/>
        <end position="105"/>
    </location>
</feature>
<sequence length="363" mass="37152">MFVRRMVFTLTSCVLAACGDAGRPDGGASATTTATTTAPSTGSATSTTADPPTSSSSSGDWTATGTSAAPTTSTGDEPTGTTAVTSTTTSATTVDPSTSTTEPNFCDPQAVADTVAFSYVKKFDTGIPDKVLQASFYNGDADEVMIMSFSGKARRFTTDGTPKGDVLDVPPEALPKLDGATYDAKLQRGLLINQDCVLNEVDPVTLAVLEPPQQLGFGMSICAGLALGLDDNLYIASYGTNELVVLSRDGLSEVRRVDMPGQVGITGFDGIALIAGSENFLVMSTAPDARAAIIDPLGGVVAPATKLGLAEAPLLGGAPMLPDAVLTLCGNGHAWLCEAYDATCFDYAPDDGDKDACGCLIPQ</sequence>
<proteinExistence type="predicted"/>
<dbReference type="EMBL" id="CP114040">
    <property type="protein sequence ID" value="WAS95449.1"/>
    <property type="molecule type" value="Genomic_DNA"/>
</dbReference>
<dbReference type="SUPFAM" id="SSF101898">
    <property type="entry name" value="NHL repeat"/>
    <property type="match status" value="1"/>
</dbReference>